<dbReference type="EMBL" id="HBUF01512419">
    <property type="protein sequence ID" value="CAG6747003.1"/>
    <property type="molecule type" value="Transcribed_RNA"/>
</dbReference>
<dbReference type="EMBL" id="HBUF01512422">
    <property type="protein sequence ID" value="CAG6747009.1"/>
    <property type="molecule type" value="Transcribed_RNA"/>
</dbReference>
<proteinExistence type="predicted"/>
<organism evidence="2">
    <name type="scientific">Cacopsylla melanoneura</name>
    <dbReference type="NCBI Taxonomy" id="428564"/>
    <lineage>
        <taxon>Eukaryota</taxon>
        <taxon>Metazoa</taxon>
        <taxon>Ecdysozoa</taxon>
        <taxon>Arthropoda</taxon>
        <taxon>Hexapoda</taxon>
        <taxon>Insecta</taxon>
        <taxon>Pterygota</taxon>
        <taxon>Neoptera</taxon>
        <taxon>Paraneoptera</taxon>
        <taxon>Hemiptera</taxon>
        <taxon>Sternorrhyncha</taxon>
        <taxon>Psylloidea</taxon>
        <taxon>Psyllidae</taxon>
        <taxon>Psyllinae</taxon>
        <taxon>Cacopsylla</taxon>
    </lineage>
</organism>
<protein>
    <submittedName>
        <fullName evidence="2">Uncharacterized protein</fullName>
    </submittedName>
</protein>
<accession>A0A8D8ZHC2</accession>
<dbReference type="EMBL" id="HBUF01512421">
    <property type="protein sequence ID" value="CAG6747007.1"/>
    <property type="molecule type" value="Transcribed_RNA"/>
</dbReference>
<dbReference type="AlphaFoldDB" id="A0A8D8ZHC2"/>
<reference evidence="2" key="1">
    <citation type="submission" date="2021-05" db="EMBL/GenBank/DDBJ databases">
        <authorList>
            <person name="Alioto T."/>
            <person name="Alioto T."/>
            <person name="Gomez Garrido J."/>
        </authorList>
    </citation>
    <scope>NUCLEOTIDE SEQUENCE</scope>
</reference>
<keyword evidence="1" id="KW-0472">Membrane</keyword>
<keyword evidence="1" id="KW-0812">Transmembrane</keyword>
<feature type="transmembrane region" description="Helical" evidence="1">
    <location>
        <begin position="38"/>
        <end position="65"/>
    </location>
</feature>
<evidence type="ECO:0000313" key="2">
    <source>
        <dbReference type="EMBL" id="CAG6747009.1"/>
    </source>
</evidence>
<name>A0A8D8ZHC2_9HEMI</name>
<sequence>MMILRCKGGAWVYMGKFQLIRFLVSRVYFLQQVFQARFFLLLPLVVVLVLAILPSLLFVFVFLFLLMSLLILFGFVSIALLLSYVVCAFVFPVYPFPLHGALLVD</sequence>
<dbReference type="EMBL" id="HBUF01512420">
    <property type="protein sequence ID" value="CAG6747005.1"/>
    <property type="molecule type" value="Transcribed_RNA"/>
</dbReference>
<keyword evidence="1" id="KW-1133">Transmembrane helix</keyword>
<evidence type="ECO:0000256" key="1">
    <source>
        <dbReference type="SAM" id="Phobius"/>
    </source>
</evidence>
<feature type="transmembrane region" description="Helical" evidence="1">
    <location>
        <begin position="71"/>
        <end position="94"/>
    </location>
</feature>